<dbReference type="InterPro" id="IPR029058">
    <property type="entry name" value="AB_hydrolase_fold"/>
</dbReference>
<sequence>MCHPKKTVQHYLNCPSAPPTNYNDTLNRLEVSYYIQAANRVSHWSPVGAPLSCLNKLKANIEILRELEIPTRFENRDIGILIAVNHDRRHIVVAFRSTNDIVQFMTQYLTFALGMMDESPFGGKMNSYYARAYQDILNYGFDDYLKEDMRKYLGYSIFVTGHSLGGTLANIFALHIAMKLGRNDVTVYSWSSPRSGDETFTQLYHQYVPIAFRIVRDGDFVADLPFRISQTIPTPHHNGFEIFYQSHMLSENYVVCNQPETEYCLKGQWYKKPVSHMYLFDQNYANYKLGFCE</sequence>
<dbReference type="EMBL" id="CAJGYM010000027">
    <property type="protein sequence ID" value="CAD6192421.1"/>
    <property type="molecule type" value="Genomic_DNA"/>
</dbReference>
<comment type="caution">
    <text evidence="2">The sequence shown here is derived from an EMBL/GenBank/DDBJ whole genome shotgun (WGS) entry which is preliminary data.</text>
</comment>
<dbReference type="SUPFAM" id="SSF53474">
    <property type="entry name" value="alpha/beta-Hydrolases"/>
    <property type="match status" value="1"/>
</dbReference>
<dbReference type="Gene3D" id="3.40.50.1820">
    <property type="entry name" value="alpha/beta hydrolase"/>
    <property type="match status" value="1"/>
</dbReference>
<evidence type="ECO:0000313" key="2">
    <source>
        <dbReference type="EMBL" id="CAD6192421.1"/>
    </source>
</evidence>
<feature type="domain" description="Fungal lipase-type" evidence="1">
    <location>
        <begin position="92"/>
        <end position="227"/>
    </location>
</feature>
<dbReference type="PANTHER" id="PTHR45908:SF20">
    <property type="entry name" value="FUNGAL LIPASE-LIKE DOMAIN-CONTAINING PROTEIN"/>
    <property type="match status" value="1"/>
</dbReference>
<evidence type="ECO:0000313" key="3">
    <source>
        <dbReference type="Proteomes" id="UP000835052"/>
    </source>
</evidence>
<dbReference type="Pfam" id="PF01764">
    <property type="entry name" value="Lipase_3"/>
    <property type="match status" value="1"/>
</dbReference>
<name>A0A8S1HD88_9PELO</name>
<reference evidence="2" key="1">
    <citation type="submission" date="2020-10" db="EMBL/GenBank/DDBJ databases">
        <authorList>
            <person name="Kikuchi T."/>
        </authorList>
    </citation>
    <scope>NUCLEOTIDE SEQUENCE</scope>
    <source>
        <strain evidence="2">NKZ352</strain>
    </source>
</reference>
<dbReference type="OrthoDB" id="5786970at2759"/>
<dbReference type="PANTHER" id="PTHR45908">
    <property type="entry name" value="PROTEIN CBG11750-RELATED"/>
    <property type="match status" value="1"/>
</dbReference>
<dbReference type="Proteomes" id="UP000835052">
    <property type="component" value="Unassembled WGS sequence"/>
</dbReference>
<keyword evidence="3" id="KW-1185">Reference proteome</keyword>
<organism evidence="2 3">
    <name type="scientific">Caenorhabditis auriculariae</name>
    <dbReference type="NCBI Taxonomy" id="2777116"/>
    <lineage>
        <taxon>Eukaryota</taxon>
        <taxon>Metazoa</taxon>
        <taxon>Ecdysozoa</taxon>
        <taxon>Nematoda</taxon>
        <taxon>Chromadorea</taxon>
        <taxon>Rhabditida</taxon>
        <taxon>Rhabditina</taxon>
        <taxon>Rhabditomorpha</taxon>
        <taxon>Rhabditoidea</taxon>
        <taxon>Rhabditidae</taxon>
        <taxon>Peloderinae</taxon>
        <taxon>Caenorhabditis</taxon>
    </lineage>
</organism>
<protein>
    <recommendedName>
        <fullName evidence="1">Fungal lipase-type domain-containing protein</fullName>
    </recommendedName>
</protein>
<dbReference type="CDD" id="cd00519">
    <property type="entry name" value="Lipase_3"/>
    <property type="match status" value="1"/>
</dbReference>
<dbReference type="InterPro" id="IPR002921">
    <property type="entry name" value="Fungal_lipase-type"/>
</dbReference>
<dbReference type="GO" id="GO:0006629">
    <property type="term" value="P:lipid metabolic process"/>
    <property type="evidence" value="ECO:0007669"/>
    <property type="project" value="InterPro"/>
</dbReference>
<dbReference type="AlphaFoldDB" id="A0A8S1HD88"/>
<evidence type="ECO:0000259" key="1">
    <source>
        <dbReference type="Pfam" id="PF01764"/>
    </source>
</evidence>
<proteinExistence type="predicted"/>
<accession>A0A8S1HD88</accession>
<gene>
    <name evidence="2" type="ORF">CAUJ_LOCUS8340</name>
</gene>